<feature type="region of interest" description="Disordered" evidence="5">
    <location>
        <begin position="349"/>
        <end position="643"/>
    </location>
</feature>
<dbReference type="PANTHER" id="PTHR10131:SF161">
    <property type="entry name" value="F26K24.24 PROTEIN"/>
    <property type="match status" value="1"/>
</dbReference>
<dbReference type="InterPro" id="IPR001293">
    <property type="entry name" value="Znf_TRAF"/>
</dbReference>
<feature type="zinc finger region" description="TRAF-type" evidence="4">
    <location>
        <begin position="216"/>
        <end position="272"/>
    </location>
</feature>
<keyword evidence="3 4" id="KW-0862">Zinc</keyword>
<dbReference type="Gene3D" id="3.30.40.10">
    <property type="entry name" value="Zinc/RING finger domain, C3HC4 (zinc finger)"/>
    <property type="match status" value="1"/>
</dbReference>
<evidence type="ECO:0000313" key="8">
    <source>
        <dbReference type="Proteomes" id="UP000075243"/>
    </source>
</evidence>
<dbReference type="AlphaFoldDB" id="A0A151TXA5"/>
<evidence type="ECO:0000256" key="3">
    <source>
        <dbReference type="ARBA" id="ARBA00022833"/>
    </source>
</evidence>
<dbReference type="OMA" id="LFHCDLC"/>
<evidence type="ECO:0000256" key="4">
    <source>
        <dbReference type="PROSITE-ProRule" id="PRU00207"/>
    </source>
</evidence>
<proteinExistence type="predicted"/>
<organism evidence="7 8">
    <name type="scientific">Cajanus cajan</name>
    <name type="common">Pigeon pea</name>
    <name type="synonym">Cajanus indicus</name>
    <dbReference type="NCBI Taxonomy" id="3821"/>
    <lineage>
        <taxon>Eukaryota</taxon>
        <taxon>Viridiplantae</taxon>
        <taxon>Streptophyta</taxon>
        <taxon>Embryophyta</taxon>
        <taxon>Tracheophyta</taxon>
        <taxon>Spermatophyta</taxon>
        <taxon>Magnoliopsida</taxon>
        <taxon>eudicotyledons</taxon>
        <taxon>Gunneridae</taxon>
        <taxon>Pentapetalae</taxon>
        <taxon>rosids</taxon>
        <taxon>fabids</taxon>
        <taxon>Fabales</taxon>
        <taxon>Fabaceae</taxon>
        <taxon>Papilionoideae</taxon>
        <taxon>50 kb inversion clade</taxon>
        <taxon>NPAAA clade</taxon>
        <taxon>indigoferoid/millettioid clade</taxon>
        <taxon>Phaseoleae</taxon>
        <taxon>Cajanus</taxon>
    </lineage>
</organism>
<dbReference type="EMBL" id="CM003605">
    <property type="protein sequence ID" value="KYP71648.1"/>
    <property type="molecule type" value="Genomic_DNA"/>
</dbReference>
<dbReference type="SUPFAM" id="SSF49599">
    <property type="entry name" value="TRAF domain-like"/>
    <property type="match status" value="1"/>
</dbReference>
<feature type="compositionally biased region" description="Polar residues" evidence="5">
    <location>
        <begin position="388"/>
        <end position="399"/>
    </location>
</feature>
<sequence>MDMPTIDVELGPEKLEDEKQAGPLLHCDLCDTEVVHKLAQMFLPGLGSACVDNTSGDLFKTPGSVAVDLRKEMIEYVTQRSESFVAESVILEGGPDGEESDHPFDIISNFVDDFVSLKRNLFSRVSGWLLSEKREDKIDDFVQEMEMNGFWTLDRRETIAETLLKNVDFENKYHCSMSFNSAEELANHVDSCNFRSVICENEGCNSRFCAAHLKNHDSSCPFKIISCEQKCSASVMRRDMDRHCITVCPMKIVNCPFYAVGCRSAVAQCQIEKHRSDEINSHLWHLLKGTYKEASGDDLTRRVEQIVQASSGNRLAEARDVRSLNFIVKDIEAKLGPFEMTPVEKNSAVTVAKDGDKEGGETDTIVSERSMKASDVNSSDKAEVSDMVNMNNAENTTKNEGSELSPVEKKGSEERIQTSDKEYLSDKTEIGPLTDENKDAAAGELKIEGNEASTKKHMEKLSNEEVSAKNEASADNSIKLKSNEDSKFEDKDKEQRIDNSEKETKDGAENNVENKESGGDELKKNIHTSEVTKSGAENNVENKESGSDELKKNIHTSEVTKSGAENNVENKESGSDELKKNIHTSEVTKGGAENNVENKESGGDELKKSIHTSEVTKGGAQNNVKNKESEDDDLKKSTNTLEV</sequence>
<feature type="domain" description="TRAF-type" evidence="6">
    <location>
        <begin position="216"/>
        <end position="272"/>
    </location>
</feature>
<keyword evidence="2 4" id="KW-0863">Zinc-finger</keyword>
<dbReference type="Proteomes" id="UP000075243">
    <property type="component" value="Chromosome 3"/>
</dbReference>
<dbReference type="GO" id="GO:0008270">
    <property type="term" value="F:zinc ion binding"/>
    <property type="evidence" value="ECO:0007669"/>
    <property type="project" value="UniProtKB-KW"/>
</dbReference>
<keyword evidence="7" id="KW-0675">Receptor</keyword>
<evidence type="ECO:0000256" key="5">
    <source>
        <dbReference type="SAM" id="MobiDB-lite"/>
    </source>
</evidence>
<name>A0A151TXA5_CAJCA</name>
<dbReference type="STRING" id="3821.A0A151TXA5"/>
<dbReference type="Gramene" id="C.cajan_10608.t">
    <property type="protein sequence ID" value="C.cajan_10608.t"/>
    <property type="gene ID" value="C.cajan_10608"/>
</dbReference>
<dbReference type="PANTHER" id="PTHR10131">
    <property type="entry name" value="TNF RECEPTOR ASSOCIATED FACTOR"/>
    <property type="match status" value="1"/>
</dbReference>
<evidence type="ECO:0000313" key="7">
    <source>
        <dbReference type="EMBL" id="KYP71648.1"/>
    </source>
</evidence>
<feature type="compositionally biased region" description="Basic and acidic residues" evidence="5">
    <location>
        <begin position="568"/>
        <end position="580"/>
    </location>
</feature>
<feature type="compositionally biased region" description="Basic and acidic residues" evidence="5">
    <location>
        <begin position="596"/>
        <end position="608"/>
    </location>
</feature>
<feature type="compositionally biased region" description="Basic and acidic residues" evidence="5">
    <location>
        <begin position="481"/>
        <end position="524"/>
    </location>
</feature>
<gene>
    <name evidence="7" type="ORF">KK1_010916</name>
</gene>
<dbReference type="InterPro" id="IPR013083">
    <property type="entry name" value="Znf_RING/FYVE/PHD"/>
</dbReference>
<dbReference type="Pfam" id="PF02176">
    <property type="entry name" value="zf-TRAF"/>
    <property type="match status" value="1"/>
</dbReference>
<feature type="compositionally biased region" description="Polar residues" evidence="5">
    <location>
        <begin position="612"/>
        <end position="624"/>
    </location>
</feature>
<keyword evidence="1 4" id="KW-0479">Metal-binding</keyword>
<feature type="compositionally biased region" description="Basic and acidic residues" evidence="5">
    <location>
        <begin position="540"/>
        <end position="552"/>
    </location>
</feature>
<evidence type="ECO:0000256" key="1">
    <source>
        <dbReference type="ARBA" id="ARBA00022723"/>
    </source>
</evidence>
<evidence type="ECO:0000256" key="2">
    <source>
        <dbReference type="ARBA" id="ARBA00022771"/>
    </source>
</evidence>
<feature type="compositionally biased region" description="Polar residues" evidence="5">
    <location>
        <begin position="556"/>
        <end position="567"/>
    </location>
</feature>
<reference evidence="7 8" key="1">
    <citation type="journal article" date="2012" name="Nat. Biotechnol.">
        <title>Draft genome sequence of pigeonpea (Cajanus cajan), an orphan legume crop of resource-poor farmers.</title>
        <authorList>
            <person name="Varshney R.K."/>
            <person name="Chen W."/>
            <person name="Li Y."/>
            <person name="Bharti A.K."/>
            <person name="Saxena R.K."/>
            <person name="Schlueter J.A."/>
            <person name="Donoghue M.T."/>
            <person name="Azam S."/>
            <person name="Fan G."/>
            <person name="Whaley A.M."/>
            <person name="Farmer A.D."/>
            <person name="Sheridan J."/>
            <person name="Iwata A."/>
            <person name="Tuteja R."/>
            <person name="Penmetsa R.V."/>
            <person name="Wu W."/>
            <person name="Upadhyaya H.D."/>
            <person name="Yang S.P."/>
            <person name="Shah T."/>
            <person name="Saxena K.B."/>
            <person name="Michael T."/>
            <person name="McCombie W.R."/>
            <person name="Yang B."/>
            <person name="Zhang G."/>
            <person name="Yang H."/>
            <person name="Wang J."/>
            <person name="Spillane C."/>
            <person name="Cook D.R."/>
            <person name="May G.D."/>
            <person name="Xu X."/>
            <person name="Jackson S.A."/>
        </authorList>
    </citation>
    <scope>NUCLEOTIDE SEQUENCE [LARGE SCALE GENOMIC DNA]</scope>
    <source>
        <strain evidence="8">cv. Asha</strain>
    </source>
</reference>
<feature type="compositionally biased region" description="Basic and acidic residues" evidence="5">
    <location>
        <begin position="625"/>
        <end position="636"/>
    </location>
</feature>
<feature type="compositionally biased region" description="Basic and acidic residues" evidence="5">
    <location>
        <begin position="406"/>
        <end position="468"/>
    </location>
</feature>
<accession>A0A151TXA5</accession>
<evidence type="ECO:0000259" key="6">
    <source>
        <dbReference type="PROSITE" id="PS50145"/>
    </source>
</evidence>
<dbReference type="PROSITE" id="PS50145">
    <property type="entry name" value="ZF_TRAF"/>
    <property type="match status" value="1"/>
</dbReference>
<feature type="compositionally biased region" description="Polar residues" evidence="5">
    <location>
        <begin position="528"/>
        <end position="539"/>
    </location>
</feature>
<keyword evidence="8" id="KW-1185">Reference proteome</keyword>
<protein>
    <submittedName>
        <fullName evidence="7">TNF receptor-associated factor 5</fullName>
    </submittedName>
</protein>